<feature type="domain" description="T-SNARE coiled-coil homology" evidence="10">
    <location>
        <begin position="262"/>
        <end position="324"/>
    </location>
</feature>
<dbReference type="GO" id="GO:0000149">
    <property type="term" value="F:SNARE binding"/>
    <property type="evidence" value="ECO:0007669"/>
    <property type="project" value="TreeGrafter"/>
</dbReference>
<keyword evidence="7 9" id="KW-0472">Membrane</keyword>
<gene>
    <name evidence="11" type="primary">SED5</name>
    <name evidence="11" type="ORF">HDU87_004689</name>
</gene>
<dbReference type="InterPro" id="IPR045242">
    <property type="entry name" value="Syntaxin"/>
</dbReference>
<dbReference type="GO" id="GO:0006888">
    <property type="term" value="P:endoplasmic reticulum to Golgi vesicle-mediated transport"/>
    <property type="evidence" value="ECO:0007669"/>
    <property type="project" value="TreeGrafter"/>
</dbReference>
<dbReference type="InterPro" id="IPR021538">
    <property type="entry name" value="Syntaxin-5_N"/>
</dbReference>
<comment type="subcellular location">
    <subcellularLocation>
        <location evidence="1">Membrane</location>
        <topology evidence="1">Single-pass type IV membrane protein</topology>
    </subcellularLocation>
</comment>
<proteinExistence type="inferred from homology"/>
<protein>
    <submittedName>
        <fullName evidence="11">Cis-Golgi t-SNARE syntaxin</fullName>
    </submittedName>
</protein>
<keyword evidence="6" id="KW-0175">Coiled coil</keyword>
<dbReference type="Pfam" id="PF05739">
    <property type="entry name" value="SNARE"/>
    <property type="match status" value="1"/>
</dbReference>
<evidence type="ECO:0000313" key="12">
    <source>
        <dbReference type="Proteomes" id="UP001212152"/>
    </source>
</evidence>
<feature type="region of interest" description="Disordered" evidence="8">
    <location>
        <begin position="16"/>
        <end position="45"/>
    </location>
</feature>
<name>A0AAD5THS6_9FUNG</name>
<dbReference type="SUPFAM" id="SSF47661">
    <property type="entry name" value="t-snare proteins"/>
    <property type="match status" value="1"/>
</dbReference>
<evidence type="ECO:0000256" key="1">
    <source>
        <dbReference type="ARBA" id="ARBA00004211"/>
    </source>
</evidence>
<evidence type="ECO:0000256" key="2">
    <source>
        <dbReference type="ARBA" id="ARBA00009063"/>
    </source>
</evidence>
<dbReference type="CDD" id="cd15844">
    <property type="entry name" value="SNARE_syntaxin5"/>
    <property type="match status" value="1"/>
</dbReference>
<evidence type="ECO:0000256" key="9">
    <source>
        <dbReference type="SAM" id="Phobius"/>
    </source>
</evidence>
<evidence type="ECO:0000256" key="8">
    <source>
        <dbReference type="SAM" id="MobiDB-lite"/>
    </source>
</evidence>
<dbReference type="GO" id="GO:0000139">
    <property type="term" value="C:Golgi membrane"/>
    <property type="evidence" value="ECO:0007669"/>
    <property type="project" value="TreeGrafter"/>
</dbReference>
<dbReference type="Gene3D" id="1.20.58.70">
    <property type="match status" value="1"/>
</dbReference>
<dbReference type="PANTHER" id="PTHR19957">
    <property type="entry name" value="SYNTAXIN"/>
    <property type="match status" value="1"/>
</dbReference>
<organism evidence="11 12">
    <name type="scientific">Geranomyces variabilis</name>
    <dbReference type="NCBI Taxonomy" id="109894"/>
    <lineage>
        <taxon>Eukaryota</taxon>
        <taxon>Fungi</taxon>
        <taxon>Fungi incertae sedis</taxon>
        <taxon>Chytridiomycota</taxon>
        <taxon>Chytridiomycota incertae sedis</taxon>
        <taxon>Chytridiomycetes</taxon>
        <taxon>Spizellomycetales</taxon>
        <taxon>Powellomycetaceae</taxon>
        <taxon>Geranomyces</taxon>
    </lineage>
</organism>
<dbReference type="InterPro" id="IPR010989">
    <property type="entry name" value="SNARE"/>
</dbReference>
<dbReference type="GO" id="GO:0006886">
    <property type="term" value="P:intracellular protein transport"/>
    <property type="evidence" value="ECO:0007669"/>
    <property type="project" value="TreeGrafter"/>
</dbReference>
<keyword evidence="3" id="KW-0813">Transport</keyword>
<evidence type="ECO:0000256" key="3">
    <source>
        <dbReference type="ARBA" id="ARBA00022448"/>
    </source>
</evidence>
<dbReference type="InterPro" id="IPR000727">
    <property type="entry name" value="T_SNARE_dom"/>
</dbReference>
<keyword evidence="12" id="KW-1185">Reference proteome</keyword>
<keyword evidence="5 9" id="KW-1133">Transmembrane helix</keyword>
<sequence>MTVKNRTVEFHSAVESILSRSGPGPAERQGLLSPSHGGPQTKSEFARASAGIGREINATVSKLQKLARLAKRKTLFDDRPVEINELIYIIKQDIAKINQQIAQLSAWMRKHGPNAAGGGGGGGGGGHGGAAAAVPNNKQIQEHSLHVITSLQSKLATTSNEFKNILEIRTENMKEQKTRRDQYSSFTGGAPVAGGGIMGGGGGAPGSSTDSPLYDPERRSTPTPYVNGQPPAGGEVVIDFGSAGVMNQQQQQLVPTNAAINMEIIESRSQAIESIEATIAELGQIYRNFAAMVASQREMVQRIDENVLDTEMNVEGAHNQLLKYYQNISSNRWLMIKVFAVLIVFFMMFVLMT</sequence>
<comment type="similarity">
    <text evidence="2">Belongs to the syntaxin family.</text>
</comment>
<accession>A0AAD5THS6</accession>
<dbReference type="GO" id="GO:0048278">
    <property type="term" value="P:vesicle docking"/>
    <property type="evidence" value="ECO:0007669"/>
    <property type="project" value="TreeGrafter"/>
</dbReference>
<evidence type="ECO:0000256" key="6">
    <source>
        <dbReference type="ARBA" id="ARBA00023054"/>
    </source>
</evidence>
<dbReference type="AlphaFoldDB" id="A0AAD5THS6"/>
<dbReference type="GO" id="GO:0031201">
    <property type="term" value="C:SNARE complex"/>
    <property type="evidence" value="ECO:0007669"/>
    <property type="project" value="TreeGrafter"/>
</dbReference>
<dbReference type="Pfam" id="PF11416">
    <property type="entry name" value="Syntaxin-5_N"/>
    <property type="match status" value="1"/>
</dbReference>
<dbReference type="EMBL" id="JADGJQ010000036">
    <property type="protein sequence ID" value="KAJ3176974.1"/>
    <property type="molecule type" value="Genomic_DNA"/>
</dbReference>
<dbReference type="GO" id="GO:0005484">
    <property type="term" value="F:SNAP receptor activity"/>
    <property type="evidence" value="ECO:0007669"/>
    <property type="project" value="TreeGrafter"/>
</dbReference>
<evidence type="ECO:0000313" key="11">
    <source>
        <dbReference type="EMBL" id="KAJ3176974.1"/>
    </source>
</evidence>
<dbReference type="PANTHER" id="PTHR19957:SF3">
    <property type="entry name" value="SYNTAXIN-5"/>
    <property type="match status" value="1"/>
</dbReference>
<feature type="transmembrane region" description="Helical" evidence="9">
    <location>
        <begin position="333"/>
        <end position="352"/>
    </location>
</feature>
<evidence type="ECO:0000256" key="5">
    <source>
        <dbReference type="ARBA" id="ARBA00022989"/>
    </source>
</evidence>
<feature type="region of interest" description="Disordered" evidence="8">
    <location>
        <begin position="198"/>
        <end position="231"/>
    </location>
</feature>
<evidence type="ECO:0000259" key="10">
    <source>
        <dbReference type="PROSITE" id="PS50192"/>
    </source>
</evidence>
<dbReference type="PROSITE" id="PS50192">
    <property type="entry name" value="T_SNARE"/>
    <property type="match status" value="1"/>
</dbReference>
<dbReference type="Proteomes" id="UP001212152">
    <property type="component" value="Unassembled WGS sequence"/>
</dbReference>
<comment type="caution">
    <text evidence="11">The sequence shown here is derived from an EMBL/GenBank/DDBJ whole genome shotgun (WGS) entry which is preliminary data.</text>
</comment>
<evidence type="ECO:0000256" key="7">
    <source>
        <dbReference type="ARBA" id="ARBA00023136"/>
    </source>
</evidence>
<dbReference type="SMART" id="SM00397">
    <property type="entry name" value="t_SNARE"/>
    <property type="match status" value="1"/>
</dbReference>
<dbReference type="GO" id="GO:0006906">
    <property type="term" value="P:vesicle fusion"/>
    <property type="evidence" value="ECO:0007669"/>
    <property type="project" value="TreeGrafter"/>
</dbReference>
<keyword evidence="4 9" id="KW-0812">Transmembrane</keyword>
<evidence type="ECO:0000256" key="4">
    <source>
        <dbReference type="ARBA" id="ARBA00022692"/>
    </source>
</evidence>
<reference evidence="11" key="1">
    <citation type="submission" date="2020-05" db="EMBL/GenBank/DDBJ databases">
        <title>Phylogenomic resolution of chytrid fungi.</title>
        <authorList>
            <person name="Stajich J.E."/>
            <person name="Amses K."/>
            <person name="Simmons R."/>
            <person name="Seto K."/>
            <person name="Myers J."/>
            <person name="Bonds A."/>
            <person name="Quandt C.A."/>
            <person name="Barry K."/>
            <person name="Liu P."/>
            <person name="Grigoriev I."/>
            <person name="Longcore J.E."/>
            <person name="James T.Y."/>
        </authorList>
    </citation>
    <scope>NUCLEOTIDE SEQUENCE</scope>
    <source>
        <strain evidence="11">JEL0379</strain>
    </source>
</reference>